<feature type="chain" id="PRO_5010588259" evidence="1">
    <location>
        <begin position="21"/>
        <end position="582"/>
    </location>
</feature>
<organism evidence="2 3">
    <name type="scientific">Alkanindiges hydrocarboniclasticus</name>
    <dbReference type="NCBI Taxonomy" id="1907941"/>
    <lineage>
        <taxon>Bacteria</taxon>
        <taxon>Pseudomonadati</taxon>
        <taxon>Pseudomonadota</taxon>
        <taxon>Gammaproteobacteria</taxon>
        <taxon>Moraxellales</taxon>
        <taxon>Moraxellaceae</taxon>
        <taxon>Alkanindiges</taxon>
    </lineage>
</organism>
<proteinExistence type="predicted"/>
<comment type="caution">
    <text evidence="2">The sequence shown here is derived from an EMBL/GenBank/DDBJ whole genome shotgun (WGS) entry which is preliminary data.</text>
</comment>
<name>A0A1S8CY72_9GAMM</name>
<evidence type="ECO:0000313" key="3">
    <source>
        <dbReference type="Proteomes" id="UP000192132"/>
    </source>
</evidence>
<evidence type="ECO:0000313" key="2">
    <source>
        <dbReference type="EMBL" id="ONG42149.1"/>
    </source>
</evidence>
<dbReference type="Proteomes" id="UP000192132">
    <property type="component" value="Unassembled WGS sequence"/>
</dbReference>
<dbReference type="EMBL" id="MLCN01000003">
    <property type="protein sequence ID" value="ONG42149.1"/>
    <property type="molecule type" value="Genomic_DNA"/>
</dbReference>
<dbReference type="RefSeq" id="WP_076876838.1">
    <property type="nucleotide sequence ID" value="NZ_MLCN01000003.1"/>
</dbReference>
<sequence>MKTLFKTTALALATSSLLLAGCGGGSSDNDSNTPQVAPKGKVIDFYLSGATVRFDGCNGQTTVTDTQGGFNFPANCFESTVTVTGGTDIGTSLPFNGVLRALAIPNNRATLVVVSPITTIISYTDAGIANTAKFAQQLGITNQNFLLIDPMTNSEVLQTTVVTQQLLNQIQSLLIELSDQSGTTLTPEQASQAATKALSSQMVARVNSNSTTSGLTETAFIQSVIENSVRNASANLSAELQANIDAVAKNTAAIAAATIQQKVEAVNDAMEGFTVKGSPAETLAALQAGGQTATIRTASLSQAAPEALDAVFSLITNTNPATQAALQALGVAIGSGTGIADAANALNQTLPANQQLPADVIDDLENIETYNDFIQLVNAGFNGNAQTYSVQQLANSSANNAPLAVTGGFNSVQLNMNKMGNPFKTGFSEAKVGLSYTINNANTLNIVVDKVNLGFDNAGKLTSASIPQGTNYSFTTAGTQTTSVQSANLAVDNLTVTNGTLSLPVDVFLNKASNKSSAFKAAMASYTPKSGDKVSIKVSMGATANTTVRVGSGNGTPATSITVNAGQASLLGQGVNAQLAIQ</sequence>
<feature type="signal peptide" evidence="1">
    <location>
        <begin position="1"/>
        <end position="20"/>
    </location>
</feature>
<dbReference type="OrthoDB" id="6670339at2"/>
<protein>
    <submittedName>
        <fullName evidence="2">Uncharacterized protein</fullName>
    </submittedName>
</protein>
<gene>
    <name evidence="2" type="ORF">BKE30_01225</name>
</gene>
<keyword evidence="3" id="KW-1185">Reference proteome</keyword>
<dbReference type="PROSITE" id="PS51257">
    <property type="entry name" value="PROKAR_LIPOPROTEIN"/>
    <property type="match status" value="1"/>
</dbReference>
<accession>A0A1S8CY72</accession>
<keyword evidence="1" id="KW-0732">Signal</keyword>
<reference evidence="2 3" key="1">
    <citation type="submission" date="2016-10" db="EMBL/GenBank/DDBJ databases">
        <title>Draft Genome sequence of Alkanindiges sp. strain H1.</title>
        <authorList>
            <person name="Subhash Y."/>
            <person name="Lee S."/>
        </authorList>
    </citation>
    <scope>NUCLEOTIDE SEQUENCE [LARGE SCALE GENOMIC DNA]</scope>
    <source>
        <strain evidence="2 3">H1</strain>
    </source>
</reference>
<dbReference type="STRING" id="1907941.BKE30_01225"/>
<dbReference type="AlphaFoldDB" id="A0A1S8CY72"/>
<evidence type="ECO:0000256" key="1">
    <source>
        <dbReference type="SAM" id="SignalP"/>
    </source>
</evidence>